<evidence type="ECO:0000313" key="1">
    <source>
        <dbReference type="EMBL" id="GFR04389.1"/>
    </source>
</evidence>
<protein>
    <submittedName>
        <fullName evidence="1">Uncharacterized protein</fullName>
    </submittedName>
</protein>
<accession>A0A8X6LEP1</accession>
<comment type="caution">
    <text evidence="1">The sequence shown here is derived from an EMBL/GenBank/DDBJ whole genome shotgun (WGS) entry which is preliminary data.</text>
</comment>
<dbReference type="OrthoDB" id="6620868at2759"/>
<sequence>MIETFPRTKLNQFLGDHEEAKIWFQQDGATAHTSRRSLGILRELFPGRLLLRGGIAWPPKGSHLIFSLGTFKCASVQTSSYNPGSTKEVITYTVAAIPLEMTRRLWTTFEKDFVNVSPLIINKKDKCFK</sequence>
<dbReference type="Proteomes" id="UP000887116">
    <property type="component" value="Unassembled WGS sequence"/>
</dbReference>
<reference evidence="1" key="1">
    <citation type="submission" date="2020-07" db="EMBL/GenBank/DDBJ databases">
        <title>Multicomponent nature underlies the extraordinary mechanical properties of spider dragline silk.</title>
        <authorList>
            <person name="Kono N."/>
            <person name="Nakamura H."/>
            <person name="Mori M."/>
            <person name="Yoshida Y."/>
            <person name="Ohtoshi R."/>
            <person name="Malay A.D."/>
            <person name="Moran D.A.P."/>
            <person name="Tomita M."/>
            <person name="Numata K."/>
            <person name="Arakawa K."/>
        </authorList>
    </citation>
    <scope>NUCLEOTIDE SEQUENCE</scope>
</reference>
<name>A0A8X6LEP1_TRICU</name>
<dbReference type="EMBL" id="BMAO01015802">
    <property type="protein sequence ID" value="GFR04389.1"/>
    <property type="molecule type" value="Genomic_DNA"/>
</dbReference>
<keyword evidence="2" id="KW-1185">Reference proteome</keyword>
<organism evidence="1 2">
    <name type="scientific">Trichonephila clavata</name>
    <name type="common">Joro spider</name>
    <name type="synonym">Nephila clavata</name>
    <dbReference type="NCBI Taxonomy" id="2740835"/>
    <lineage>
        <taxon>Eukaryota</taxon>
        <taxon>Metazoa</taxon>
        <taxon>Ecdysozoa</taxon>
        <taxon>Arthropoda</taxon>
        <taxon>Chelicerata</taxon>
        <taxon>Arachnida</taxon>
        <taxon>Araneae</taxon>
        <taxon>Araneomorphae</taxon>
        <taxon>Entelegynae</taxon>
        <taxon>Araneoidea</taxon>
        <taxon>Nephilidae</taxon>
        <taxon>Trichonephila</taxon>
    </lineage>
</organism>
<evidence type="ECO:0000313" key="2">
    <source>
        <dbReference type="Proteomes" id="UP000887116"/>
    </source>
</evidence>
<proteinExistence type="predicted"/>
<gene>
    <name evidence="1" type="primary">B7P43_G01911</name>
    <name evidence="1" type="ORF">TNCT_237771</name>
</gene>
<dbReference type="AlphaFoldDB" id="A0A8X6LEP1"/>